<dbReference type="AlphaFoldDB" id="R9UL52"/>
<evidence type="ECO:0000313" key="1">
    <source>
        <dbReference type="EMBL" id="AGN70564.1"/>
    </source>
</evidence>
<evidence type="ECO:0000313" key="2">
    <source>
        <dbReference type="Proteomes" id="UP000007392"/>
    </source>
</evidence>
<reference evidence="1 2" key="1">
    <citation type="submission" date="2013-06" db="EMBL/GenBank/DDBJ databases">
        <title>Complete genome sequence of Paenibacillus mucilaginosus K02.</title>
        <authorList>
            <person name="Xiao B."/>
            <person name="Sun L."/>
            <person name="Xiao L."/>
            <person name="Lian B."/>
        </authorList>
    </citation>
    <scope>NUCLEOTIDE SEQUENCE [LARGE SCALE GENOMIC DNA]</scope>
    <source>
        <strain evidence="1 2">K02</strain>
    </source>
</reference>
<gene>
    <name evidence="1" type="ORF">B2K_38475</name>
</gene>
<dbReference type="HOGENOM" id="CLU_2013007_0_0_9"/>
<dbReference type="EMBL" id="CP003422">
    <property type="protein sequence ID" value="AGN70564.1"/>
    <property type="molecule type" value="Genomic_DNA"/>
</dbReference>
<organism evidence="1 2">
    <name type="scientific">Paenibacillus mucilaginosus K02</name>
    <dbReference type="NCBI Taxonomy" id="997761"/>
    <lineage>
        <taxon>Bacteria</taxon>
        <taxon>Bacillati</taxon>
        <taxon>Bacillota</taxon>
        <taxon>Bacilli</taxon>
        <taxon>Bacillales</taxon>
        <taxon>Paenibacillaceae</taxon>
        <taxon>Paenibacillus</taxon>
    </lineage>
</organism>
<sequence>MRGRACRTAACEAQDMQHCGYAARLACEAVGAIAGAGPMRGRGDAGGAIPGGGNAERRRCGAVAMRGGQWRCGAGRCSTVAMRAVAMRGGAMLDGGDAGGGDAGRCACGAVGMGAVPVEFFAN</sequence>
<dbReference type="KEGG" id="pmw:B2K_38475"/>
<accession>R9UL52</accession>
<dbReference type="Proteomes" id="UP000007392">
    <property type="component" value="Chromosome"/>
</dbReference>
<proteinExistence type="predicted"/>
<name>R9UL52_9BACL</name>
<protein>
    <submittedName>
        <fullName evidence="1">Uncharacterized protein</fullName>
    </submittedName>
</protein>